<reference evidence="1" key="1">
    <citation type="submission" date="2018-01" db="EMBL/GenBank/DDBJ databases">
        <title>Lactobacillus phages that infect wine-derived L. plantarum strains.</title>
        <authorList>
            <person name="Kyrkou I."/>
            <person name="Hestbjerg Hansen L."/>
        </authorList>
    </citation>
    <scope>NUCLEOTIDE SEQUENCE [LARGE SCALE GENOMIC DNA]</scope>
</reference>
<evidence type="ECO:0000313" key="1">
    <source>
        <dbReference type="EMBL" id="AUV60148.1"/>
    </source>
</evidence>
<sequence length="112" mass="12534">MTVNISRDNAFEGYTIFNHNLVYKGYQCYMGGCLHINGKIKIYGNGIAVSRDLSNMLQGALYTDSISSIDRICLVKAYGITKGYINGYDPVTVSDIQLIKEIDWQALINNNQ</sequence>
<proteinExistence type="predicted"/>
<accession>A0A2K9VD51</accession>
<dbReference type="KEGG" id="vg:54988929"/>
<protein>
    <submittedName>
        <fullName evidence="1">Uncharacterized protein</fullName>
    </submittedName>
</protein>
<organism evidence="1 2">
    <name type="scientific">Lactobacillus phage Semele</name>
    <dbReference type="NCBI Taxonomy" id="2079433"/>
    <lineage>
        <taxon>Viruses</taxon>
        <taxon>Duplodnaviria</taxon>
        <taxon>Heunggongvirae</taxon>
        <taxon>Uroviricota</taxon>
        <taxon>Caudoviricetes</taxon>
        <taxon>Herelleviridae</taxon>
        <taxon>Harbinvirus</taxon>
        <taxon>Harbinvirus semele</taxon>
    </lineage>
</organism>
<dbReference type="Proteomes" id="UP000240377">
    <property type="component" value="Segment"/>
</dbReference>
<dbReference type="GeneID" id="54988929"/>
<dbReference type="RefSeq" id="YP_009798467.1">
    <property type="nucleotide sequence ID" value="NC_047926.1"/>
</dbReference>
<dbReference type="EMBL" id="MG765279">
    <property type="protein sequence ID" value="AUV60148.1"/>
    <property type="molecule type" value="Genomic_DNA"/>
</dbReference>
<name>A0A2K9VD51_9CAUD</name>
<evidence type="ECO:0000313" key="2">
    <source>
        <dbReference type="Proteomes" id="UP000240377"/>
    </source>
</evidence>
<keyword evidence="2" id="KW-1185">Reference proteome</keyword>